<dbReference type="GO" id="GO:0017004">
    <property type="term" value="P:cytochrome complex assembly"/>
    <property type="evidence" value="ECO:0007669"/>
    <property type="project" value="UniProtKB-KW"/>
</dbReference>
<proteinExistence type="predicted"/>
<dbReference type="SUPFAM" id="SSF82093">
    <property type="entry name" value="Heme chaperone CcmE"/>
    <property type="match status" value="1"/>
</dbReference>
<dbReference type="AlphaFoldDB" id="A0A1K1N3A4"/>
<protein>
    <submittedName>
        <fullName evidence="7">Cytochrome c-type biogenesis protein CcmE</fullName>
    </submittedName>
</protein>
<dbReference type="Gene3D" id="2.40.50.140">
    <property type="entry name" value="Nucleic acid-binding proteins"/>
    <property type="match status" value="1"/>
</dbReference>
<dbReference type="InterPro" id="IPR012340">
    <property type="entry name" value="NA-bd_OB-fold"/>
</dbReference>
<dbReference type="RefSeq" id="WP_072305863.1">
    <property type="nucleotide sequence ID" value="NZ_CAMOFN010000036.1"/>
</dbReference>
<name>A0A1K1N3A4_SELRU</name>
<evidence type="ECO:0000256" key="2">
    <source>
        <dbReference type="ARBA" id="ARBA00022617"/>
    </source>
</evidence>
<sequence>MNRKIILAVLLLAFVGYAGWSFMDAVTPYVGIAEAQKSTGSVQVKGLLAKNAPAPHMEGDLFVFTLQDEDTGETMLVHYHGTKPDQFDEAHHIVAIGKYQGTAFESQKLLIKCPSKYEQQKQK</sequence>
<dbReference type="OrthoDB" id="9794828at2"/>
<keyword evidence="2" id="KW-0479">Metal-binding</keyword>
<evidence type="ECO:0000313" key="5">
    <source>
        <dbReference type="EMBL" id="SEA01589.1"/>
    </source>
</evidence>
<accession>A0A1K1N3A4</accession>
<evidence type="ECO:0000256" key="3">
    <source>
        <dbReference type="ARBA" id="ARBA00022748"/>
    </source>
</evidence>
<keyword evidence="4" id="KW-0472">Membrane</keyword>
<evidence type="ECO:0000313" key="7">
    <source>
        <dbReference type="EMBL" id="SFW29888.1"/>
    </source>
</evidence>
<evidence type="ECO:0000256" key="1">
    <source>
        <dbReference type="ARBA" id="ARBA00004370"/>
    </source>
</evidence>
<reference evidence="7" key="2">
    <citation type="submission" date="2016-11" db="EMBL/GenBank/DDBJ databases">
        <authorList>
            <person name="Jaros S."/>
            <person name="Januszkiewicz K."/>
            <person name="Wedrychowicz H."/>
        </authorList>
    </citation>
    <scope>NUCLEOTIDE SEQUENCE [LARGE SCALE GENOMIC DNA]</scope>
    <source>
        <strain evidence="7">C3</strain>
    </source>
</reference>
<dbReference type="Proteomes" id="UP000182958">
    <property type="component" value="Unassembled WGS sequence"/>
</dbReference>
<dbReference type="Proteomes" id="UP000183469">
    <property type="component" value="Unassembled WGS sequence"/>
</dbReference>
<keyword evidence="2" id="KW-0408">Iron</keyword>
<organism evidence="7 8">
    <name type="scientific">Selenomonas ruminantium</name>
    <dbReference type="NCBI Taxonomy" id="971"/>
    <lineage>
        <taxon>Bacteria</taxon>
        <taxon>Bacillati</taxon>
        <taxon>Bacillota</taxon>
        <taxon>Negativicutes</taxon>
        <taxon>Selenomonadales</taxon>
        <taxon>Selenomonadaceae</taxon>
        <taxon>Selenomonas</taxon>
    </lineage>
</organism>
<comment type="subcellular location">
    <subcellularLocation>
        <location evidence="1">Membrane</location>
    </subcellularLocation>
</comment>
<dbReference type="InterPro" id="IPR004329">
    <property type="entry name" value="CcmE"/>
</dbReference>
<evidence type="ECO:0000256" key="4">
    <source>
        <dbReference type="ARBA" id="ARBA00023136"/>
    </source>
</evidence>
<dbReference type="Proteomes" id="UP000183843">
    <property type="component" value="Unassembled WGS sequence"/>
</dbReference>
<dbReference type="InterPro" id="IPR036127">
    <property type="entry name" value="CcmE-like_sf"/>
</dbReference>
<evidence type="ECO:0000313" key="8">
    <source>
        <dbReference type="Proteomes" id="UP000182958"/>
    </source>
</evidence>
<keyword evidence="2" id="KW-0349">Heme</keyword>
<dbReference type="EMBL" id="FNQG01000006">
    <property type="protein sequence ID" value="SEA01589.1"/>
    <property type="molecule type" value="Genomic_DNA"/>
</dbReference>
<evidence type="ECO:0000313" key="6">
    <source>
        <dbReference type="EMBL" id="SFA99462.1"/>
    </source>
</evidence>
<dbReference type="EMBL" id="FPJA01000005">
    <property type="protein sequence ID" value="SFW29888.1"/>
    <property type="molecule type" value="Genomic_DNA"/>
</dbReference>
<keyword evidence="3" id="KW-0201">Cytochrome c-type biogenesis</keyword>
<dbReference type="Pfam" id="PF03100">
    <property type="entry name" value="CcmE"/>
    <property type="match status" value="1"/>
</dbReference>
<keyword evidence="8" id="KW-1185">Reference proteome</keyword>
<dbReference type="EMBL" id="FOJX01000005">
    <property type="protein sequence ID" value="SFA99462.1"/>
    <property type="molecule type" value="Genomic_DNA"/>
</dbReference>
<reference evidence="9 10" key="1">
    <citation type="submission" date="2016-10" db="EMBL/GenBank/DDBJ databases">
        <authorList>
            <person name="de Groot N.N."/>
        </authorList>
    </citation>
    <scope>NUCLEOTIDE SEQUENCE [LARGE SCALE GENOMIC DNA]</scope>
    <source>
        <strain evidence="5 9">DSM 2872</strain>
        <strain evidence="6 10">L14</strain>
    </source>
</reference>
<evidence type="ECO:0000313" key="10">
    <source>
        <dbReference type="Proteomes" id="UP000183843"/>
    </source>
</evidence>
<dbReference type="GO" id="GO:0017003">
    <property type="term" value="P:protein-heme linkage"/>
    <property type="evidence" value="ECO:0007669"/>
    <property type="project" value="InterPro"/>
</dbReference>
<reference evidence="8" key="3">
    <citation type="submission" date="2016-11" db="EMBL/GenBank/DDBJ databases">
        <authorList>
            <person name="Varghese N."/>
            <person name="Submissions S."/>
        </authorList>
    </citation>
    <scope>NUCLEOTIDE SEQUENCE [LARGE SCALE GENOMIC DNA]</scope>
    <source>
        <strain evidence="8">C3</strain>
    </source>
</reference>
<dbReference type="GO" id="GO:0005886">
    <property type="term" value="C:plasma membrane"/>
    <property type="evidence" value="ECO:0007669"/>
    <property type="project" value="InterPro"/>
</dbReference>
<gene>
    <name evidence="7" type="ORF">SAMN02910323_1137</name>
    <name evidence="6" type="ORF">SAMN05216587_105170</name>
    <name evidence="5" type="ORF">SAMN05660648_01577</name>
</gene>
<dbReference type="GO" id="GO:0020037">
    <property type="term" value="F:heme binding"/>
    <property type="evidence" value="ECO:0007669"/>
    <property type="project" value="InterPro"/>
</dbReference>
<evidence type="ECO:0000313" key="9">
    <source>
        <dbReference type="Proteomes" id="UP000183469"/>
    </source>
</evidence>